<dbReference type="PANTHER" id="PTHR30026">
    <property type="entry name" value="OUTER MEMBRANE PROTEIN TOLC"/>
    <property type="match status" value="1"/>
</dbReference>
<sequence length="492" mass="51622">MKRAPNLRVSLSGLAAVAFLLPAGASAETLQGALAKAYENNPTLTAARAGQRANDENVPIEKSYGLPDIGTQASYDENLIVPGNSFNAPARSLSAGAQLTVPLYQGGAVRNAVRAAKHRVEAGQADLRATEASVFSQVVGAYMDVIRDQAIVQLNQKNVAVLRTNLQATSDRFEIGDLTRTDVAQSEARLALAEGDLRTAEANLIASREGYIRLVGEAPADLEAPPPLPNLPATAEDAVAVALTSNPDIEAANELVNASKADIGTAKSSRAPKVSAIVNGGYNNYLGSLNSGVPGVSVTQETSSAAAGVQVTLPIFTGGRRSAQVRQAQSRSSQAIEQYIEVERGVIAQTRGAYAAWQANERIIAATRQAVGANALSLEGVRAENSVGTRSILDILNAEQEYLNTQVQLVSAQRNSYVAAFSVLAAMGKAEARDLGLEGGALYDPEVNYRRVKGELWDWADDPAPQQVANDTRAVPAANANVPEGPPALPPQ</sequence>
<dbReference type="GO" id="GO:1990281">
    <property type="term" value="C:efflux pump complex"/>
    <property type="evidence" value="ECO:0007669"/>
    <property type="project" value="TreeGrafter"/>
</dbReference>
<keyword evidence="6" id="KW-0472">Membrane</keyword>
<dbReference type="AlphaFoldDB" id="A0A1Y5Q1Y5"/>
<evidence type="ECO:0000313" key="10">
    <source>
        <dbReference type="EMBL" id="SBV34815.1"/>
    </source>
</evidence>
<comment type="subcellular location">
    <subcellularLocation>
        <location evidence="1">Cell outer membrane</location>
    </subcellularLocation>
</comment>
<dbReference type="Pfam" id="PF02321">
    <property type="entry name" value="OEP"/>
    <property type="match status" value="2"/>
</dbReference>
<dbReference type="InterPro" id="IPR051906">
    <property type="entry name" value="TolC-like"/>
</dbReference>
<dbReference type="SUPFAM" id="SSF56954">
    <property type="entry name" value="Outer membrane efflux proteins (OEP)"/>
    <property type="match status" value="1"/>
</dbReference>
<keyword evidence="4" id="KW-1134">Transmembrane beta strand</keyword>
<keyword evidence="5" id="KW-0812">Transmembrane</keyword>
<evidence type="ECO:0000256" key="1">
    <source>
        <dbReference type="ARBA" id="ARBA00004442"/>
    </source>
</evidence>
<name>A0A1Y5Q1Y5_9SPHN</name>
<evidence type="ECO:0000256" key="7">
    <source>
        <dbReference type="ARBA" id="ARBA00023237"/>
    </source>
</evidence>
<evidence type="ECO:0000256" key="2">
    <source>
        <dbReference type="ARBA" id="ARBA00007613"/>
    </source>
</evidence>
<dbReference type="GO" id="GO:0009279">
    <property type="term" value="C:cell outer membrane"/>
    <property type="evidence" value="ECO:0007669"/>
    <property type="project" value="UniProtKB-SubCell"/>
</dbReference>
<keyword evidence="7" id="KW-0998">Cell outer membrane</keyword>
<dbReference type="Gene3D" id="1.20.1600.10">
    <property type="entry name" value="Outer membrane efflux proteins (OEP)"/>
    <property type="match status" value="1"/>
</dbReference>
<dbReference type="KEGG" id="sphu:SPPYR_3700"/>
<keyword evidence="3" id="KW-0813">Transport</keyword>
<reference evidence="10" key="1">
    <citation type="submission" date="2016-03" db="EMBL/GenBank/DDBJ databases">
        <authorList>
            <person name="Ploux O."/>
        </authorList>
    </citation>
    <scope>NUCLEOTIDE SEQUENCE</scope>
    <source>
        <strain evidence="10">UC10</strain>
    </source>
</reference>
<gene>
    <name evidence="10" type="ORF">SPPYR_3700</name>
</gene>
<feature type="chain" id="PRO_5013255242" evidence="9">
    <location>
        <begin position="28"/>
        <end position="492"/>
    </location>
</feature>
<dbReference type="InterPro" id="IPR003423">
    <property type="entry name" value="OMP_efflux"/>
</dbReference>
<dbReference type="PANTHER" id="PTHR30026:SF22">
    <property type="entry name" value="OUTER MEMBRANE EFFLUX PROTEIN"/>
    <property type="match status" value="1"/>
</dbReference>
<comment type="similarity">
    <text evidence="2">Belongs to the outer membrane factor (OMF) (TC 1.B.17) family.</text>
</comment>
<protein>
    <submittedName>
        <fullName evidence="10">Type I secretion outer membrane protein, TolC</fullName>
    </submittedName>
</protein>
<feature type="region of interest" description="Disordered" evidence="8">
    <location>
        <begin position="462"/>
        <end position="492"/>
    </location>
</feature>
<dbReference type="InterPro" id="IPR010130">
    <property type="entry name" value="T1SS_OMP_TolC"/>
</dbReference>
<evidence type="ECO:0000256" key="4">
    <source>
        <dbReference type="ARBA" id="ARBA00022452"/>
    </source>
</evidence>
<dbReference type="NCBIfam" id="TIGR01844">
    <property type="entry name" value="type_I_sec_TolC"/>
    <property type="match status" value="1"/>
</dbReference>
<evidence type="ECO:0000256" key="8">
    <source>
        <dbReference type="SAM" id="MobiDB-lite"/>
    </source>
</evidence>
<accession>A0A1Y5Q1Y5</accession>
<evidence type="ECO:0000256" key="9">
    <source>
        <dbReference type="SAM" id="SignalP"/>
    </source>
</evidence>
<feature type="signal peptide" evidence="9">
    <location>
        <begin position="1"/>
        <end position="27"/>
    </location>
</feature>
<dbReference type="GO" id="GO:0015562">
    <property type="term" value="F:efflux transmembrane transporter activity"/>
    <property type="evidence" value="ECO:0007669"/>
    <property type="project" value="InterPro"/>
</dbReference>
<evidence type="ECO:0000256" key="5">
    <source>
        <dbReference type="ARBA" id="ARBA00022692"/>
    </source>
</evidence>
<dbReference type="EMBL" id="LT598653">
    <property type="protein sequence ID" value="SBV34815.1"/>
    <property type="molecule type" value="Genomic_DNA"/>
</dbReference>
<organism evidence="10">
    <name type="scientific">uncultured Sphingopyxis sp</name>
    <dbReference type="NCBI Taxonomy" id="310581"/>
    <lineage>
        <taxon>Bacteria</taxon>
        <taxon>Pseudomonadati</taxon>
        <taxon>Pseudomonadota</taxon>
        <taxon>Alphaproteobacteria</taxon>
        <taxon>Sphingomonadales</taxon>
        <taxon>Sphingomonadaceae</taxon>
        <taxon>Sphingopyxis</taxon>
        <taxon>environmental samples</taxon>
    </lineage>
</organism>
<proteinExistence type="inferred from homology"/>
<evidence type="ECO:0000256" key="3">
    <source>
        <dbReference type="ARBA" id="ARBA00022448"/>
    </source>
</evidence>
<keyword evidence="9" id="KW-0732">Signal</keyword>
<evidence type="ECO:0000256" key="6">
    <source>
        <dbReference type="ARBA" id="ARBA00023136"/>
    </source>
</evidence>
<dbReference type="GO" id="GO:0015288">
    <property type="term" value="F:porin activity"/>
    <property type="evidence" value="ECO:0007669"/>
    <property type="project" value="TreeGrafter"/>
</dbReference>